<name>A0A974HWV1_XENLA</name>
<dbReference type="PROSITE" id="PS00108">
    <property type="entry name" value="PROTEIN_KINASE_ST"/>
    <property type="match status" value="1"/>
</dbReference>
<dbReference type="GO" id="GO:0004674">
    <property type="term" value="F:protein serine/threonine kinase activity"/>
    <property type="evidence" value="ECO:0007669"/>
    <property type="project" value="UniProtKB-KW"/>
</dbReference>
<evidence type="ECO:0000256" key="6">
    <source>
        <dbReference type="ARBA" id="ARBA00022723"/>
    </source>
</evidence>
<keyword evidence="9 13" id="KW-0067">ATP-binding</keyword>
<evidence type="ECO:0000313" key="17">
    <source>
        <dbReference type="Proteomes" id="UP000694892"/>
    </source>
</evidence>
<dbReference type="Proteomes" id="UP000694892">
    <property type="component" value="Chromosome 2S"/>
</dbReference>
<dbReference type="GO" id="GO:0005524">
    <property type="term" value="F:ATP binding"/>
    <property type="evidence" value="ECO:0007669"/>
    <property type="project" value="UniProtKB-UniRule"/>
</dbReference>
<organism evidence="16 17">
    <name type="scientific">Xenopus laevis</name>
    <name type="common">African clawed frog</name>
    <dbReference type="NCBI Taxonomy" id="8355"/>
    <lineage>
        <taxon>Eukaryota</taxon>
        <taxon>Metazoa</taxon>
        <taxon>Chordata</taxon>
        <taxon>Craniata</taxon>
        <taxon>Vertebrata</taxon>
        <taxon>Euteleostomi</taxon>
        <taxon>Amphibia</taxon>
        <taxon>Batrachia</taxon>
        <taxon>Anura</taxon>
        <taxon>Pipoidea</taxon>
        <taxon>Pipidae</taxon>
        <taxon>Xenopodinae</taxon>
        <taxon>Xenopus</taxon>
        <taxon>Xenopus</taxon>
    </lineage>
</organism>
<keyword evidence="5" id="KW-0808">Transferase</keyword>
<dbReference type="InterPro" id="IPR008271">
    <property type="entry name" value="Ser/Thr_kinase_AS"/>
</dbReference>
<dbReference type="Pfam" id="PF00069">
    <property type="entry name" value="Pkinase"/>
    <property type="match status" value="1"/>
</dbReference>
<dbReference type="AlphaFoldDB" id="A0A974HWV1"/>
<evidence type="ECO:0000256" key="9">
    <source>
        <dbReference type="ARBA" id="ARBA00022840"/>
    </source>
</evidence>
<dbReference type="FunFam" id="3.30.200.20:FF:000097">
    <property type="entry name" value="Probable serine/threonine-protein kinase nek1"/>
    <property type="match status" value="1"/>
</dbReference>
<dbReference type="SMART" id="SM00220">
    <property type="entry name" value="S_TKc"/>
    <property type="match status" value="1"/>
</dbReference>
<evidence type="ECO:0000256" key="12">
    <source>
        <dbReference type="ARBA" id="ARBA00048679"/>
    </source>
</evidence>
<gene>
    <name evidence="16" type="ORF">XELAEV_18016132mg</name>
</gene>
<dbReference type="GO" id="GO:0046872">
    <property type="term" value="F:metal ion binding"/>
    <property type="evidence" value="ECO:0007669"/>
    <property type="project" value="UniProtKB-KW"/>
</dbReference>
<evidence type="ECO:0000256" key="2">
    <source>
        <dbReference type="ARBA" id="ARBA00010886"/>
    </source>
</evidence>
<dbReference type="PANTHER" id="PTHR44984:SF1">
    <property type="entry name" value="SERINE_THREONINE-PROTEIN KINASE NEK3"/>
    <property type="match status" value="1"/>
</dbReference>
<dbReference type="EC" id="2.7.11.1" evidence="3"/>
<dbReference type="PROSITE" id="PS50011">
    <property type="entry name" value="PROTEIN_KINASE_DOM"/>
    <property type="match status" value="1"/>
</dbReference>
<dbReference type="InterPro" id="IPR017441">
    <property type="entry name" value="Protein_kinase_ATP_BS"/>
</dbReference>
<feature type="domain" description="Protein kinase" evidence="15">
    <location>
        <begin position="4"/>
        <end position="267"/>
    </location>
</feature>
<feature type="region of interest" description="Disordered" evidence="14">
    <location>
        <begin position="462"/>
        <end position="490"/>
    </location>
</feature>
<feature type="compositionally biased region" description="Acidic residues" evidence="14">
    <location>
        <begin position="476"/>
        <end position="489"/>
    </location>
</feature>
<comment type="catalytic activity">
    <reaction evidence="11">
        <text>L-threonyl-[protein] + ATP = O-phospho-L-threonyl-[protein] + ADP + H(+)</text>
        <dbReference type="Rhea" id="RHEA:46608"/>
        <dbReference type="Rhea" id="RHEA-COMP:11060"/>
        <dbReference type="Rhea" id="RHEA-COMP:11605"/>
        <dbReference type="ChEBI" id="CHEBI:15378"/>
        <dbReference type="ChEBI" id="CHEBI:30013"/>
        <dbReference type="ChEBI" id="CHEBI:30616"/>
        <dbReference type="ChEBI" id="CHEBI:61977"/>
        <dbReference type="ChEBI" id="CHEBI:456216"/>
        <dbReference type="EC" id="2.7.11.1"/>
    </reaction>
</comment>
<keyword evidence="6" id="KW-0479">Metal-binding</keyword>
<dbReference type="SUPFAM" id="SSF56112">
    <property type="entry name" value="Protein kinase-like (PK-like)"/>
    <property type="match status" value="1"/>
</dbReference>
<keyword evidence="10" id="KW-0460">Magnesium</keyword>
<keyword evidence="4" id="KW-0723">Serine/threonine-protein kinase</keyword>
<dbReference type="EMBL" id="CM004469">
    <property type="protein sequence ID" value="OCT93065.1"/>
    <property type="molecule type" value="Genomic_DNA"/>
</dbReference>
<evidence type="ECO:0000256" key="3">
    <source>
        <dbReference type="ARBA" id="ARBA00012513"/>
    </source>
</evidence>
<evidence type="ECO:0000313" key="16">
    <source>
        <dbReference type="EMBL" id="OCT93065.1"/>
    </source>
</evidence>
<feature type="binding site" evidence="13">
    <location>
        <position position="33"/>
    </location>
    <ligand>
        <name>ATP</name>
        <dbReference type="ChEBI" id="CHEBI:30616"/>
    </ligand>
</feature>
<comment type="cofactor">
    <cofactor evidence="1">
        <name>Mg(2+)</name>
        <dbReference type="ChEBI" id="CHEBI:18420"/>
    </cofactor>
</comment>
<dbReference type="PANTHER" id="PTHR44984">
    <property type="entry name" value="SERINE/THREONINE-PROTEIN KINASE NEK3"/>
    <property type="match status" value="1"/>
</dbReference>
<evidence type="ECO:0000256" key="11">
    <source>
        <dbReference type="ARBA" id="ARBA00047899"/>
    </source>
</evidence>
<evidence type="ECO:0000256" key="8">
    <source>
        <dbReference type="ARBA" id="ARBA00022777"/>
    </source>
</evidence>
<evidence type="ECO:0000256" key="10">
    <source>
        <dbReference type="ARBA" id="ARBA00022842"/>
    </source>
</evidence>
<dbReference type="InterPro" id="IPR000719">
    <property type="entry name" value="Prot_kinase_dom"/>
</dbReference>
<dbReference type="Gene3D" id="1.10.510.10">
    <property type="entry name" value="Transferase(Phosphotransferase) domain 1"/>
    <property type="match status" value="1"/>
</dbReference>
<evidence type="ECO:0000259" key="15">
    <source>
        <dbReference type="PROSITE" id="PS50011"/>
    </source>
</evidence>
<evidence type="ECO:0000256" key="1">
    <source>
        <dbReference type="ARBA" id="ARBA00001946"/>
    </source>
</evidence>
<evidence type="ECO:0000256" key="14">
    <source>
        <dbReference type="SAM" id="MobiDB-lite"/>
    </source>
</evidence>
<dbReference type="PROSITE" id="PS00107">
    <property type="entry name" value="PROTEIN_KINASE_ATP"/>
    <property type="match status" value="1"/>
</dbReference>
<sequence>MEQYNILRVVGEGSFGRALLVCHVNSDQKYVMKEIRLPKSSHAVEDSRKEAVLLSKMKHPNIVTFRESFEAIGPSPPRSPPGSIWEASGQRESRETLEAKIKLQRGRLFTEQTILQWFVQICLAVQHIHEKRVLHRDIKSKNIFLTQNCNIKLGDFGSARILTSPGAYACTYVGTPYYVPPEIWENMPYNNKSDIWSLGCVLYELCTLKHPFQAGSWKNLILKICQGSYKPLPMQYSYELRSLITQMFRKTPRSRPSASTILSRSSLSKLIRTASSTKISIDQSPQYHSTENAVAPHMLTPQAFESRYETDPSSPGLERKQWTKEPSHTVLNKLENASILTASITAGNSSETDPNSLELQRKQWKKEPSDTVLNKLGNASILTSSIAAGKSSDCPSNYDVNDQRKKWKKEFPETLINILQNADLSSAFETYTIYKAKAPGDCLRGPLDSDSQAPDVTDSIEAEVAVDTERFQLRSDDEDTDFEEDDADPDWISQLEKWTHAP</sequence>
<feature type="compositionally biased region" description="Basic and acidic residues" evidence="14">
    <location>
        <begin position="317"/>
        <end position="326"/>
    </location>
</feature>
<comment type="catalytic activity">
    <reaction evidence="12">
        <text>L-seryl-[protein] + ATP = O-phospho-L-seryl-[protein] + ADP + H(+)</text>
        <dbReference type="Rhea" id="RHEA:17989"/>
        <dbReference type="Rhea" id="RHEA-COMP:9863"/>
        <dbReference type="Rhea" id="RHEA-COMP:11604"/>
        <dbReference type="ChEBI" id="CHEBI:15378"/>
        <dbReference type="ChEBI" id="CHEBI:29999"/>
        <dbReference type="ChEBI" id="CHEBI:30616"/>
        <dbReference type="ChEBI" id="CHEBI:83421"/>
        <dbReference type="ChEBI" id="CHEBI:456216"/>
        <dbReference type="EC" id="2.7.11.1"/>
    </reaction>
</comment>
<evidence type="ECO:0000256" key="13">
    <source>
        <dbReference type="PROSITE-ProRule" id="PRU10141"/>
    </source>
</evidence>
<keyword evidence="7 13" id="KW-0547">Nucleotide-binding</keyword>
<keyword evidence="8" id="KW-0418">Kinase</keyword>
<dbReference type="OMA" id="YSYELQY"/>
<dbReference type="FunFam" id="1.10.510.10:FF:000172">
    <property type="entry name" value="serine/threonine-protein kinase Nek1 isoform X1"/>
    <property type="match status" value="1"/>
</dbReference>
<feature type="region of interest" description="Disordered" evidence="14">
    <location>
        <begin position="306"/>
        <end position="326"/>
    </location>
</feature>
<dbReference type="Gene3D" id="3.30.200.20">
    <property type="entry name" value="Phosphorylase Kinase, domain 1"/>
    <property type="match status" value="1"/>
</dbReference>
<evidence type="ECO:0000256" key="4">
    <source>
        <dbReference type="ARBA" id="ARBA00022527"/>
    </source>
</evidence>
<dbReference type="InterPro" id="IPR011009">
    <property type="entry name" value="Kinase-like_dom_sf"/>
</dbReference>
<proteinExistence type="inferred from homology"/>
<accession>A0A974HWV1</accession>
<comment type="similarity">
    <text evidence="2">Belongs to the protein kinase superfamily. NEK Ser/Thr protein kinase family. NIMA subfamily.</text>
</comment>
<evidence type="ECO:0000256" key="7">
    <source>
        <dbReference type="ARBA" id="ARBA00022741"/>
    </source>
</evidence>
<reference evidence="17" key="1">
    <citation type="journal article" date="2016" name="Nature">
        <title>Genome evolution in the allotetraploid frog Xenopus laevis.</title>
        <authorList>
            <person name="Session A.M."/>
            <person name="Uno Y."/>
            <person name="Kwon T."/>
            <person name="Chapman J.A."/>
            <person name="Toyoda A."/>
            <person name="Takahashi S."/>
            <person name="Fukui A."/>
            <person name="Hikosaka A."/>
            <person name="Suzuki A."/>
            <person name="Kondo M."/>
            <person name="van Heeringen S.J."/>
            <person name="Quigley I."/>
            <person name="Heinz S."/>
            <person name="Ogino H."/>
            <person name="Ochi H."/>
            <person name="Hellsten U."/>
            <person name="Lyons J.B."/>
            <person name="Simakov O."/>
            <person name="Putnam N."/>
            <person name="Stites J."/>
            <person name="Kuroki Y."/>
            <person name="Tanaka T."/>
            <person name="Michiue T."/>
            <person name="Watanabe M."/>
            <person name="Bogdanovic O."/>
            <person name="Lister R."/>
            <person name="Georgiou G."/>
            <person name="Paranjpe S.S."/>
            <person name="van Kruijsbergen I."/>
            <person name="Shu S."/>
            <person name="Carlson J."/>
            <person name="Kinoshita T."/>
            <person name="Ohta Y."/>
            <person name="Mawaribuchi S."/>
            <person name="Jenkins J."/>
            <person name="Grimwood J."/>
            <person name="Schmutz J."/>
            <person name="Mitros T."/>
            <person name="Mozaffari S.V."/>
            <person name="Suzuki Y."/>
            <person name="Haramoto Y."/>
            <person name="Yamamoto T.S."/>
            <person name="Takagi C."/>
            <person name="Heald R."/>
            <person name="Miller K."/>
            <person name="Haudenschild C."/>
            <person name="Kitzman J."/>
            <person name="Nakayama T."/>
            <person name="Izutsu Y."/>
            <person name="Robert J."/>
            <person name="Fortriede J."/>
            <person name="Burns K."/>
            <person name="Lotay V."/>
            <person name="Karimi K."/>
            <person name="Yasuoka Y."/>
            <person name="Dichmann D.S."/>
            <person name="Flajnik M.F."/>
            <person name="Houston D.W."/>
            <person name="Shendure J."/>
            <person name="DuPasquier L."/>
            <person name="Vize P.D."/>
            <person name="Zorn A.M."/>
            <person name="Ito M."/>
            <person name="Marcotte E.M."/>
            <person name="Wallingford J.B."/>
            <person name="Ito Y."/>
            <person name="Asashima M."/>
            <person name="Ueno N."/>
            <person name="Matsuda Y."/>
            <person name="Veenstra G.J."/>
            <person name="Fujiyama A."/>
            <person name="Harland R.M."/>
            <person name="Taira M."/>
            <person name="Rokhsar D.S."/>
        </authorList>
    </citation>
    <scope>NUCLEOTIDE SEQUENCE [LARGE SCALE GENOMIC DNA]</scope>
    <source>
        <strain evidence="17">J</strain>
    </source>
</reference>
<protein>
    <recommendedName>
        <fullName evidence="3">non-specific serine/threonine protein kinase</fullName>
        <ecNumber evidence="3">2.7.11.1</ecNumber>
    </recommendedName>
</protein>
<evidence type="ECO:0000256" key="5">
    <source>
        <dbReference type="ARBA" id="ARBA00022679"/>
    </source>
</evidence>